<organism evidence="2 3">
    <name type="scientific">Chenopodium quinoa</name>
    <name type="common">Quinoa</name>
    <dbReference type="NCBI Taxonomy" id="63459"/>
    <lineage>
        <taxon>Eukaryota</taxon>
        <taxon>Viridiplantae</taxon>
        <taxon>Streptophyta</taxon>
        <taxon>Embryophyta</taxon>
        <taxon>Tracheophyta</taxon>
        <taxon>Spermatophyta</taxon>
        <taxon>Magnoliopsida</taxon>
        <taxon>eudicotyledons</taxon>
        <taxon>Gunneridae</taxon>
        <taxon>Pentapetalae</taxon>
        <taxon>Caryophyllales</taxon>
        <taxon>Chenopodiaceae</taxon>
        <taxon>Chenopodioideae</taxon>
        <taxon>Atripliceae</taxon>
        <taxon>Chenopodium</taxon>
    </lineage>
</organism>
<sequence>MEEPLKIQQSSASAAKSKLRYPLRSAAKLNDQTNKSPEIANNSSSAASKRGRTPSTSKSVSVLELSGKNTEKAAKPPRRLSIPAKSSVSPRQRAASNITPISEARSKRFGNGPERCVTPLSDVSRSSTRRKFNILSSASYWLSQIKLSESTAKHSISLGFFKLALEAGCEPMQRLREELKSYVQRHNLAELGETVRSLFEGYEISETFEQLQESVTCSLVPEDATTVSGEDAQNNSSTAATKKFKPKSLNTDTQASSAKASSKKENVPSIVTVIKTRASNRDPAKPKLGTESGGNNIKKRVQKPGKQESNGEKIMKQDEKPVSEEVVAKALDMEETLEENKENMVSILSA</sequence>
<accession>A0A803L932</accession>
<feature type="compositionally biased region" description="Polar residues" evidence="1">
    <location>
        <begin position="30"/>
        <end position="60"/>
    </location>
</feature>
<feature type="compositionally biased region" description="Polar residues" evidence="1">
    <location>
        <begin position="226"/>
        <end position="240"/>
    </location>
</feature>
<proteinExistence type="predicted"/>
<evidence type="ECO:0000313" key="2">
    <source>
        <dbReference type="EnsemblPlants" id="AUR62008371-RA:cds"/>
    </source>
</evidence>
<dbReference type="EnsemblPlants" id="AUR62008371-RA">
    <property type="protein sequence ID" value="AUR62008371-RA:cds"/>
    <property type="gene ID" value="AUR62008371"/>
</dbReference>
<protein>
    <submittedName>
        <fullName evidence="2">Uncharacterized protein</fullName>
    </submittedName>
</protein>
<feature type="compositionally biased region" description="Polar residues" evidence="1">
    <location>
        <begin position="84"/>
        <end position="100"/>
    </location>
</feature>
<dbReference type="Gramene" id="AUR62008371-RA">
    <property type="protein sequence ID" value="AUR62008371-RA:cds"/>
    <property type="gene ID" value="AUR62008371"/>
</dbReference>
<feature type="region of interest" description="Disordered" evidence="1">
    <location>
        <begin position="278"/>
        <end position="321"/>
    </location>
</feature>
<dbReference type="Proteomes" id="UP000596660">
    <property type="component" value="Unplaced"/>
</dbReference>
<name>A0A803L932_CHEQI</name>
<dbReference type="PANTHER" id="PTHR34468">
    <property type="entry name" value="MICROTUBULE-ASSOCIATED FUTSCH-LIKE PROTEIN"/>
    <property type="match status" value="1"/>
</dbReference>
<evidence type="ECO:0000313" key="3">
    <source>
        <dbReference type="Proteomes" id="UP000596660"/>
    </source>
</evidence>
<reference evidence="2" key="1">
    <citation type="journal article" date="2017" name="Nature">
        <title>The genome of Chenopodium quinoa.</title>
        <authorList>
            <person name="Jarvis D.E."/>
            <person name="Ho Y.S."/>
            <person name="Lightfoot D.J."/>
            <person name="Schmoeckel S.M."/>
            <person name="Li B."/>
            <person name="Borm T.J.A."/>
            <person name="Ohyanagi H."/>
            <person name="Mineta K."/>
            <person name="Michell C.T."/>
            <person name="Saber N."/>
            <person name="Kharbatia N.M."/>
            <person name="Rupper R.R."/>
            <person name="Sharp A.R."/>
            <person name="Dally N."/>
            <person name="Boughton B.A."/>
            <person name="Woo Y.H."/>
            <person name="Gao G."/>
            <person name="Schijlen E.G.W.M."/>
            <person name="Guo X."/>
            <person name="Momin A.A."/>
            <person name="Negrao S."/>
            <person name="Al-Babili S."/>
            <person name="Gehring C."/>
            <person name="Roessner U."/>
            <person name="Jung C."/>
            <person name="Murphy K."/>
            <person name="Arold S.T."/>
            <person name="Gojobori T."/>
            <person name="van der Linden C.G."/>
            <person name="van Loo E.N."/>
            <person name="Jellen E.N."/>
            <person name="Maughan P.J."/>
            <person name="Tester M."/>
        </authorList>
    </citation>
    <scope>NUCLEOTIDE SEQUENCE [LARGE SCALE GENOMIC DNA]</scope>
    <source>
        <strain evidence="2">cv. PI 614886</strain>
    </source>
</reference>
<dbReference type="PANTHER" id="PTHR34468:SF2">
    <property type="entry name" value="MICROTUBULE-ASSOCIATED FUTSCH-LIKE PROTEIN"/>
    <property type="match status" value="1"/>
</dbReference>
<reference evidence="2" key="2">
    <citation type="submission" date="2021-03" db="UniProtKB">
        <authorList>
            <consortium name="EnsemblPlants"/>
        </authorList>
    </citation>
    <scope>IDENTIFICATION</scope>
</reference>
<dbReference type="AlphaFoldDB" id="A0A803L932"/>
<keyword evidence="3" id="KW-1185">Reference proteome</keyword>
<feature type="region of interest" description="Disordered" evidence="1">
    <location>
        <begin position="1"/>
        <end position="113"/>
    </location>
</feature>
<feature type="compositionally biased region" description="Basic and acidic residues" evidence="1">
    <location>
        <begin position="305"/>
        <end position="321"/>
    </location>
</feature>
<evidence type="ECO:0000256" key="1">
    <source>
        <dbReference type="SAM" id="MobiDB-lite"/>
    </source>
</evidence>
<dbReference type="OMA" id="EMPMDVG"/>
<feature type="region of interest" description="Disordered" evidence="1">
    <location>
        <begin position="226"/>
        <end position="266"/>
    </location>
</feature>